<dbReference type="EMBL" id="LUGO01000044">
    <property type="protein sequence ID" value="OXS40422.1"/>
    <property type="molecule type" value="Genomic_DNA"/>
</dbReference>
<organism evidence="15 17">
    <name type="scientific">Ligilactobacillus agilis</name>
    <dbReference type="NCBI Taxonomy" id="1601"/>
    <lineage>
        <taxon>Bacteria</taxon>
        <taxon>Bacillati</taxon>
        <taxon>Bacillota</taxon>
        <taxon>Bacilli</taxon>
        <taxon>Lactobacillales</taxon>
        <taxon>Lactobacillaceae</taxon>
        <taxon>Ligilactobacillus</taxon>
    </lineage>
</organism>
<comment type="pathway">
    <text evidence="1 12">One-carbon metabolism; tetrahydrofolate interconversion.</text>
</comment>
<dbReference type="FunFam" id="3.40.50.720:FF:000094">
    <property type="entry name" value="Bifunctional protein FolD"/>
    <property type="match status" value="1"/>
</dbReference>
<reference evidence="15 17" key="1">
    <citation type="submission" date="2016-03" db="EMBL/GenBank/DDBJ databases">
        <title>Sequencing of Lactobacillus Species from Commercial Turkeys.</title>
        <authorList>
            <person name="Johnson T.J."/>
            <person name="Youmans B.P."/>
            <person name="Case K.A."/>
        </authorList>
    </citation>
    <scope>NUCLEOTIDE SEQUENCE [LARGE SCALE GENOMIC DNA]</scope>
    <source>
        <strain evidence="15 17">UMNLA1</strain>
    </source>
</reference>
<keyword evidence="9 12" id="KW-0486">Methionine biosynthesis</keyword>
<evidence type="ECO:0000313" key="16">
    <source>
        <dbReference type="EMBL" id="UXC62784.1"/>
    </source>
</evidence>
<dbReference type="PRINTS" id="PR00085">
    <property type="entry name" value="THFDHDRGNASE"/>
</dbReference>
<dbReference type="GO" id="GO:0035999">
    <property type="term" value="P:tetrahydrofolate interconversion"/>
    <property type="evidence" value="ECO:0007669"/>
    <property type="project" value="UniProtKB-UniRule"/>
</dbReference>
<evidence type="ECO:0000256" key="3">
    <source>
        <dbReference type="ARBA" id="ARBA00022605"/>
    </source>
</evidence>
<dbReference type="SUPFAM" id="SSF53223">
    <property type="entry name" value="Aminoacid dehydrogenase-like, N-terminal domain"/>
    <property type="match status" value="1"/>
</dbReference>
<keyword evidence="6 12" id="KW-0521">NADP</keyword>
<sequence length="286" mass="30841">MTVIMDGKKLAQEVKAELKQRVEELWTSKQIVPRLAVILVGEDPASQVYVRNKRRAAEKIGIKTVDNLLPATVSEADLLDLIYEYNEDPNIHGILVQLPLPAHIDEAKVTHAILPSKDVDGFHPVNMGHLFMNMPHSLPCTPRGIMELLAAYGISPAGKEVVIVGRSNIVGRPMVALMLNADATVTVAHSKTKDLRAVTKRADILVVATGRPEMITGADIKPGAVVIDVGVNRLADGHLVGDVQRQTVEGVASYLTPVPGGVGPMTIAMLMKQTVEFAEKSGQDGY</sequence>
<dbReference type="GO" id="GO:0000105">
    <property type="term" value="P:L-histidine biosynthetic process"/>
    <property type="evidence" value="ECO:0007669"/>
    <property type="project" value="UniProtKB-KW"/>
</dbReference>
<keyword evidence="2 12" id="KW-0554">One-carbon metabolism</keyword>
<evidence type="ECO:0000259" key="13">
    <source>
        <dbReference type="Pfam" id="PF00763"/>
    </source>
</evidence>
<comment type="catalytic activity">
    <reaction evidence="12">
        <text>(6R)-5,10-methylene-5,6,7,8-tetrahydrofolate + NADP(+) = (6R)-5,10-methenyltetrahydrofolate + NADPH</text>
        <dbReference type="Rhea" id="RHEA:22812"/>
        <dbReference type="ChEBI" id="CHEBI:15636"/>
        <dbReference type="ChEBI" id="CHEBI:57455"/>
        <dbReference type="ChEBI" id="CHEBI:57783"/>
        <dbReference type="ChEBI" id="CHEBI:58349"/>
        <dbReference type="EC" id="1.5.1.5"/>
    </reaction>
</comment>
<dbReference type="GeneID" id="75137526"/>
<evidence type="ECO:0000256" key="2">
    <source>
        <dbReference type="ARBA" id="ARBA00022563"/>
    </source>
</evidence>
<dbReference type="InterPro" id="IPR020631">
    <property type="entry name" value="THF_DH/CycHdrlase_NAD-bd_dom"/>
</dbReference>
<dbReference type="Gene3D" id="3.40.50.720">
    <property type="entry name" value="NAD(P)-binding Rossmann-like Domain"/>
    <property type="match status" value="1"/>
</dbReference>
<comment type="caution">
    <text evidence="12">Lacks conserved residue(s) required for the propagation of feature annotation.</text>
</comment>
<dbReference type="InterPro" id="IPR000672">
    <property type="entry name" value="THF_DH/CycHdrlase"/>
</dbReference>
<dbReference type="Pfam" id="PF02882">
    <property type="entry name" value="THF_DHG_CYH_C"/>
    <property type="match status" value="1"/>
</dbReference>
<feature type="binding site" evidence="12">
    <location>
        <begin position="165"/>
        <end position="167"/>
    </location>
    <ligand>
        <name>NADP(+)</name>
        <dbReference type="ChEBI" id="CHEBI:58349"/>
    </ligand>
</feature>
<comment type="similarity">
    <text evidence="12">Belongs to the tetrahydrofolate dehydrogenase/cyclohydrolase family.</text>
</comment>
<evidence type="ECO:0000256" key="4">
    <source>
        <dbReference type="ARBA" id="ARBA00022755"/>
    </source>
</evidence>
<dbReference type="RefSeq" id="WP_056976868.1">
    <property type="nucleotide sequence ID" value="NZ_BLAO01000022.1"/>
</dbReference>
<dbReference type="Pfam" id="PF00763">
    <property type="entry name" value="THF_DHG_CYH"/>
    <property type="match status" value="1"/>
</dbReference>
<dbReference type="InterPro" id="IPR020630">
    <property type="entry name" value="THF_DH/CycHdrlase_cat_dom"/>
</dbReference>
<protein>
    <recommendedName>
        <fullName evidence="12">Bifunctional protein FolD</fullName>
    </recommendedName>
    <domain>
        <recommendedName>
            <fullName evidence="12">Methylenetetrahydrofolate dehydrogenase</fullName>
            <ecNumber evidence="12">1.5.1.5</ecNumber>
        </recommendedName>
    </domain>
    <domain>
        <recommendedName>
            <fullName evidence="12">Methenyltetrahydrofolate cyclohydrolase</fullName>
            <ecNumber evidence="12">3.5.4.9</ecNumber>
        </recommendedName>
    </domain>
</protein>
<evidence type="ECO:0000313" key="15">
    <source>
        <dbReference type="EMBL" id="OXS40422.1"/>
    </source>
</evidence>
<keyword evidence="3 12" id="KW-0028">Amino-acid biosynthesis</keyword>
<dbReference type="PANTHER" id="PTHR48099:SF5">
    <property type="entry name" value="C-1-TETRAHYDROFOLATE SYNTHASE, CYTOPLASMIC"/>
    <property type="match status" value="1"/>
</dbReference>
<dbReference type="NCBIfam" id="NF010783">
    <property type="entry name" value="PRK14186.1"/>
    <property type="match status" value="1"/>
</dbReference>
<evidence type="ECO:0000256" key="8">
    <source>
        <dbReference type="ARBA" id="ARBA00023102"/>
    </source>
</evidence>
<dbReference type="InterPro" id="IPR036291">
    <property type="entry name" value="NAD(P)-bd_dom_sf"/>
</dbReference>
<evidence type="ECO:0000256" key="1">
    <source>
        <dbReference type="ARBA" id="ARBA00004777"/>
    </source>
</evidence>
<evidence type="ECO:0000259" key="14">
    <source>
        <dbReference type="Pfam" id="PF02882"/>
    </source>
</evidence>
<evidence type="ECO:0000256" key="10">
    <source>
        <dbReference type="ARBA" id="ARBA00023268"/>
    </source>
</evidence>
<dbReference type="GO" id="GO:0009086">
    <property type="term" value="P:methionine biosynthetic process"/>
    <property type="evidence" value="ECO:0007669"/>
    <property type="project" value="UniProtKB-KW"/>
</dbReference>
<accession>A0A231QNG2</accession>
<keyword evidence="8 12" id="KW-0368">Histidine biosynthesis</keyword>
<feature type="domain" description="Tetrahydrofolate dehydrogenase/cyclohydrolase catalytic" evidence="13">
    <location>
        <begin position="5"/>
        <end position="120"/>
    </location>
</feature>
<dbReference type="EC" id="1.5.1.5" evidence="12"/>
<dbReference type="EC" id="3.5.4.9" evidence="12"/>
<evidence type="ECO:0000256" key="5">
    <source>
        <dbReference type="ARBA" id="ARBA00022801"/>
    </source>
</evidence>
<dbReference type="Proteomes" id="UP000215261">
    <property type="component" value="Unassembled WGS sequence"/>
</dbReference>
<name>A0A231QNG2_9LACO</name>
<keyword evidence="4 12" id="KW-0658">Purine biosynthesis</keyword>
<comment type="catalytic activity">
    <reaction evidence="11 12">
        <text>(6R)-5,10-methenyltetrahydrofolate + H2O = (6R)-10-formyltetrahydrofolate + H(+)</text>
        <dbReference type="Rhea" id="RHEA:23700"/>
        <dbReference type="ChEBI" id="CHEBI:15377"/>
        <dbReference type="ChEBI" id="CHEBI:15378"/>
        <dbReference type="ChEBI" id="CHEBI:57455"/>
        <dbReference type="ChEBI" id="CHEBI:195366"/>
        <dbReference type="EC" id="3.5.4.9"/>
    </reaction>
</comment>
<dbReference type="GO" id="GO:0005829">
    <property type="term" value="C:cytosol"/>
    <property type="evidence" value="ECO:0007669"/>
    <property type="project" value="TreeGrafter"/>
</dbReference>
<dbReference type="GO" id="GO:0004477">
    <property type="term" value="F:methenyltetrahydrofolate cyclohydrolase activity"/>
    <property type="evidence" value="ECO:0007669"/>
    <property type="project" value="UniProtKB-UniRule"/>
</dbReference>
<dbReference type="SUPFAM" id="SSF51735">
    <property type="entry name" value="NAD(P)-binding Rossmann-fold domains"/>
    <property type="match status" value="1"/>
</dbReference>
<dbReference type="HAMAP" id="MF_01576">
    <property type="entry name" value="THF_DHG_CYH"/>
    <property type="match status" value="1"/>
</dbReference>
<feature type="domain" description="Tetrahydrofolate dehydrogenase/cyclohydrolase NAD(P)-binding" evidence="14">
    <location>
        <begin position="139"/>
        <end position="280"/>
    </location>
</feature>
<dbReference type="GO" id="GO:0006164">
    <property type="term" value="P:purine nucleotide biosynthetic process"/>
    <property type="evidence" value="ECO:0007669"/>
    <property type="project" value="UniProtKB-KW"/>
</dbReference>
<gene>
    <name evidence="12 16" type="primary">folD</name>
    <name evidence="15" type="ORF">AYP69_04860</name>
    <name evidence="16" type="ORF">N4562_06695</name>
</gene>
<evidence type="ECO:0000256" key="6">
    <source>
        <dbReference type="ARBA" id="ARBA00022857"/>
    </source>
</evidence>
<proteinExistence type="inferred from homology"/>
<dbReference type="FunFam" id="3.40.50.10860:FF:000001">
    <property type="entry name" value="Bifunctional protein FolD"/>
    <property type="match status" value="1"/>
</dbReference>
<dbReference type="GO" id="GO:0004488">
    <property type="term" value="F:methylenetetrahydrofolate dehydrogenase (NADP+) activity"/>
    <property type="evidence" value="ECO:0007669"/>
    <property type="project" value="UniProtKB-UniRule"/>
</dbReference>
<keyword evidence="10 12" id="KW-0511">Multifunctional enzyme</keyword>
<dbReference type="CDD" id="cd01080">
    <property type="entry name" value="NAD_bind_m-THF_DH_Cyclohyd"/>
    <property type="match status" value="1"/>
</dbReference>
<evidence type="ECO:0000256" key="12">
    <source>
        <dbReference type="HAMAP-Rule" id="MF_01576"/>
    </source>
</evidence>
<dbReference type="Proteomes" id="UP001058429">
    <property type="component" value="Chromosome"/>
</dbReference>
<keyword evidence="7 12" id="KW-0560">Oxidoreductase</keyword>
<dbReference type="InterPro" id="IPR046346">
    <property type="entry name" value="Aminoacid_DH-like_N_sf"/>
</dbReference>
<dbReference type="UniPathway" id="UPA00193"/>
<comment type="subunit">
    <text evidence="12">Homodimer.</text>
</comment>
<dbReference type="EMBL" id="CP104396">
    <property type="protein sequence ID" value="UXC62784.1"/>
    <property type="molecule type" value="Genomic_DNA"/>
</dbReference>
<evidence type="ECO:0000256" key="7">
    <source>
        <dbReference type="ARBA" id="ARBA00023002"/>
    </source>
</evidence>
<dbReference type="InterPro" id="IPR020867">
    <property type="entry name" value="THF_DH/CycHdrlase_CS"/>
</dbReference>
<evidence type="ECO:0000313" key="17">
    <source>
        <dbReference type="Proteomes" id="UP000215261"/>
    </source>
</evidence>
<dbReference type="AlphaFoldDB" id="A0A231QNG2"/>
<dbReference type="Gene3D" id="3.40.50.10860">
    <property type="entry name" value="Leucine Dehydrogenase, chain A, domain 1"/>
    <property type="match status" value="1"/>
</dbReference>
<dbReference type="PROSITE" id="PS00766">
    <property type="entry name" value="THF_DHG_CYH_1"/>
    <property type="match status" value="1"/>
</dbReference>
<reference evidence="16" key="2">
    <citation type="submission" date="2022-09" db="EMBL/GenBank/DDBJ databases">
        <title>Complete genome of Ligilactobacillus agilis AM_LB6, isolated from chicken feces.</title>
        <authorList>
            <person name="den Bakker H.C."/>
            <person name="Mann A."/>
        </authorList>
    </citation>
    <scope>NUCLEOTIDE SEQUENCE</scope>
    <source>
        <strain evidence="16">AM_LB6</strain>
    </source>
</reference>
<keyword evidence="5 12" id="KW-0378">Hydrolase</keyword>
<dbReference type="PROSITE" id="PS00767">
    <property type="entry name" value="THF_DHG_CYH_2"/>
    <property type="match status" value="1"/>
</dbReference>
<comment type="function">
    <text evidence="12">Catalyzes the oxidation of 5,10-methylenetetrahydrofolate to 5,10-methenyltetrahydrofolate and then the hydrolysis of 5,10-methenyltetrahydrofolate to 10-formyltetrahydrofolate.</text>
</comment>
<dbReference type="NCBIfam" id="NF008058">
    <property type="entry name" value="PRK10792.1"/>
    <property type="match status" value="1"/>
</dbReference>
<evidence type="ECO:0000256" key="9">
    <source>
        <dbReference type="ARBA" id="ARBA00023167"/>
    </source>
</evidence>
<feature type="binding site" evidence="12">
    <location>
        <position position="231"/>
    </location>
    <ligand>
        <name>NADP(+)</name>
        <dbReference type="ChEBI" id="CHEBI:58349"/>
    </ligand>
</feature>
<dbReference type="PANTHER" id="PTHR48099">
    <property type="entry name" value="C-1-TETRAHYDROFOLATE SYNTHASE, CYTOPLASMIC-RELATED"/>
    <property type="match status" value="1"/>
</dbReference>
<evidence type="ECO:0000256" key="11">
    <source>
        <dbReference type="ARBA" id="ARBA00036357"/>
    </source>
</evidence>